<dbReference type="PANTHER" id="PTHR43226">
    <property type="entry name" value="XAA-PRO AMINOPEPTIDASE 3"/>
    <property type="match status" value="1"/>
</dbReference>
<dbReference type="Pfam" id="PF00557">
    <property type="entry name" value="Peptidase_M24"/>
    <property type="match status" value="1"/>
</dbReference>
<dbReference type="EMBL" id="JACJTQ010000019">
    <property type="protein sequence ID" value="MBD2692864.1"/>
    <property type="molecule type" value="Genomic_DNA"/>
</dbReference>
<organism evidence="10 11">
    <name type="scientific">Anabaena catenula FACHB-362</name>
    <dbReference type="NCBI Taxonomy" id="2692877"/>
    <lineage>
        <taxon>Bacteria</taxon>
        <taxon>Bacillati</taxon>
        <taxon>Cyanobacteriota</taxon>
        <taxon>Cyanophyceae</taxon>
        <taxon>Nostocales</taxon>
        <taxon>Nostocaceae</taxon>
        <taxon>Anabaena</taxon>
    </lineage>
</organism>
<evidence type="ECO:0000313" key="11">
    <source>
        <dbReference type="Proteomes" id="UP000660381"/>
    </source>
</evidence>
<keyword evidence="10" id="KW-0645">Protease</keyword>
<dbReference type="Proteomes" id="UP000660381">
    <property type="component" value="Unassembled WGS sequence"/>
</dbReference>
<dbReference type="SUPFAM" id="SSF53092">
    <property type="entry name" value="Creatinase/prolidase N-terminal domain"/>
    <property type="match status" value="1"/>
</dbReference>
<evidence type="ECO:0000256" key="2">
    <source>
        <dbReference type="ARBA" id="ARBA00001936"/>
    </source>
</evidence>
<comment type="similarity">
    <text evidence="3 8">Belongs to the peptidase M24B family.</text>
</comment>
<dbReference type="RefSeq" id="WP_190907202.1">
    <property type="nucleotide sequence ID" value="NZ_JACJTQ010000019.1"/>
</dbReference>
<accession>A0ABR8J4R5</accession>
<gene>
    <name evidence="10" type="ORF">H6G68_14060</name>
</gene>
<dbReference type="InterPro" id="IPR001131">
    <property type="entry name" value="Peptidase_M24B_aminopep-P_CS"/>
</dbReference>
<evidence type="ECO:0000256" key="4">
    <source>
        <dbReference type="ARBA" id="ARBA00012574"/>
    </source>
</evidence>
<dbReference type="GO" id="GO:0004177">
    <property type="term" value="F:aminopeptidase activity"/>
    <property type="evidence" value="ECO:0007669"/>
    <property type="project" value="UniProtKB-KW"/>
</dbReference>
<keyword evidence="5 8" id="KW-0479">Metal-binding</keyword>
<dbReference type="Gene3D" id="3.40.350.10">
    <property type="entry name" value="Creatinase/prolidase N-terminal domain"/>
    <property type="match status" value="1"/>
</dbReference>
<comment type="catalytic activity">
    <reaction evidence="1">
        <text>Release of any N-terminal amino acid, including proline, that is linked to proline, even from a dipeptide or tripeptide.</text>
        <dbReference type="EC" id="3.4.11.9"/>
    </reaction>
</comment>
<dbReference type="SMART" id="SM01011">
    <property type="entry name" value="AMP_N"/>
    <property type="match status" value="1"/>
</dbReference>
<dbReference type="PANTHER" id="PTHR43226:SF4">
    <property type="entry name" value="XAA-PRO AMINOPEPTIDASE 3"/>
    <property type="match status" value="1"/>
</dbReference>
<dbReference type="EC" id="3.4.11.9" evidence="4"/>
<feature type="domain" description="Aminopeptidase P N-terminal" evidence="9">
    <location>
        <begin position="6"/>
        <end position="134"/>
    </location>
</feature>
<dbReference type="CDD" id="cd01087">
    <property type="entry name" value="Prolidase"/>
    <property type="match status" value="1"/>
</dbReference>
<evidence type="ECO:0000256" key="7">
    <source>
        <dbReference type="ARBA" id="ARBA00023211"/>
    </source>
</evidence>
<evidence type="ECO:0000256" key="1">
    <source>
        <dbReference type="ARBA" id="ARBA00001424"/>
    </source>
</evidence>
<keyword evidence="11" id="KW-1185">Reference proteome</keyword>
<sequence length="456" mass="50269">MYTSTFPETLRHRRQKLATLIDFPAILWSGSSSPRNFLANTFPFRANSHFLYFAGIPLQNAAIRLESSNLQLFIDDPHPSSALWHGEMPTREEIAATIGADDARPMAELKDYLENAATLPVQDAATWTQQTQLLDRWVLPKNQLAGIDLELAKAIVSLRLTHDAAALVELRKAAAVSVEAHKAGMAATPQAKLEAEVRAAMEAVIMSQNMTTAYTSIVTVHGEVLHNGHYYNSLQPGDLLLADVGAETETGWAADITRTYPVSGKFSSTQRDIYDIVLAAHDACIENIAPGVEYAEIHLLAATVIAEGLVDLGILQGKPKDLVKMDVHALFFPHGIGHLLGLDVHDMEDLGDVAGYDEGRTRSDRFGLSYLRLNRPLRPGMLVTIEPGFYQVPAILNDPKTRSQYQYLVNWERLEQFADVRGIRIEDDVLVTEIGREVLTADLPNQASAVEDLLVS</sequence>
<dbReference type="InterPro" id="IPR000994">
    <property type="entry name" value="Pept_M24"/>
</dbReference>
<dbReference type="InterPro" id="IPR036005">
    <property type="entry name" value="Creatinase/aminopeptidase-like"/>
</dbReference>
<dbReference type="SUPFAM" id="SSF55920">
    <property type="entry name" value="Creatinase/aminopeptidase"/>
    <property type="match status" value="1"/>
</dbReference>
<evidence type="ECO:0000256" key="5">
    <source>
        <dbReference type="ARBA" id="ARBA00022723"/>
    </source>
</evidence>
<reference evidence="10 11" key="1">
    <citation type="journal article" date="2020" name="ISME J.">
        <title>Comparative genomics reveals insights into cyanobacterial evolution and habitat adaptation.</title>
        <authorList>
            <person name="Chen M.Y."/>
            <person name="Teng W.K."/>
            <person name="Zhao L."/>
            <person name="Hu C.X."/>
            <person name="Zhou Y.K."/>
            <person name="Han B.P."/>
            <person name="Song L.R."/>
            <person name="Shu W.S."/>
        </authorList>
    </citation>
    <scope>NUCLEOTIDE SEQUENCE [LARGE SCALE GENOMIC DNA]</scope>
    <source>
        <strain evidence="10 11">FACHB-362</strain>
    </source>
</reference>
<evidence type="ECO:0000256" key="6">
    <source>
        <dbReference type="ARBA" id="ARBA00022801"/>
    </source>
</evidence>
<keyword evidence="7" id="KW-0464">Manganese</keyword>
<evidence type="ECO:0000259" key="9">
    <source>
        <dbReference type="SMART" id="SM01011"/>
    </source>
</evidence>
<protein>
    <recommendedName>
        <fullName evidence="4">Xaa-Pro aminopeptidase</fullName>
        <ecNumber evidence="4">3.4.11.9</ecNumber>
    </recommendedName>
</protein>
<dbReference type="InterPro" id="IPR007865">
    <property type="entry name" value="Aminopep_P_N"/>
</dbReference>
<keyword evidence="10" id="KW-0031">Aminopeptidase</keyword>
<evidence type="ECO:0000256" key="3">
    <source>
        <dbReference type="ARBA" id="ARBA00008766"/>
    </source>
</evidence>
<dbReference type="InterPro" id="IPR052433">
    <property type="entry name" value="X-Pro_dipept-like"/>
</dbReference>
<evidence type="ECO:0000313" key="10">
    <source>
        <dbReference type="EMBL" id="MBD2692864.1"/>
    </source>
</evidence>
<proteinExistence type="inferred from homology"/>
<keyword evidence="6" id="KW-0378">Hydrolase</keyword>
<dbReference type="InterPro" id="IPR029149">
    <property type="entry name" value="Creatin/AminoP/Spt16_N"/>
</dbReference>
<dbReference type="PROSITE" id="PS00491">
    <property type="entry name" value="PROLINE_PEPTIDASE"/>
    <property type="match status" value="1"/>
</dbReference>
<dbReference type="Gene3D" id="3.90.230.10">
    <property type="entry name" value="Creatinase/methionine aminopeptidase superfamily"/>
    <property type="match status" value="1"/>
</dbReference>
<evidence type="ECO:0000256" key="8">
    <source>
        <dbReference type="RuleBase" id="RU000590"/>
    </source>
</evidence>
<name>A0ABR8J4R5_9NOST</name>
<dbReference type="Pfam" id="PF05195">
    <property type="entry name" value="AMP_N"/>
    <property type="match status" value="1"/>
</dbReference>
<comment type="cofactor">
    <cofactor evidence="2">
        <name>Mn(2+)</name>
        <dbReference type="ChEBI" id="CHEBI:29035"/>
    </cofactor>
</comment>
<comment type="caution">
    <text evidence="10">The sequence shown here is derived from an EMBL/GenBank/DDBJ whole genome shotgun (WGS) entry which is preliminary data.</text>
</comment>